<protein>
    <recommendedName>
        <fullName evidence="11">Phenylalanine--tRNA ligase alpha subunit</fullName>
        <ecNumber evidence="11">6.1.1.20</ecNumber>
    </recommendedName>
    <alternativeName>
        <fullName evidence="11">Phenylalanyl-tRNA synthetase alpha subunit</fullName>
        <shortName evidence="11">PheRS</shortName>
    </alternativeName>
</protein>
<evidence type="ECO:0000313" key="13">
    <source>
        <dbReference type="EMBL" id="HGD13753.1"/>
    </source>
</evidence>
<feature type="binding site" evidence="11">
    <location>
        <position position="457"/>
    </location>
    <ligand>
        <name>L-phenylalanine</name>
        <dbReference type="ChEBI" id="CHEBI:58095"/>
    </ligand>
</feature>
<dbReference type="NCBIfam" id="TIGR00468">
    <property type="entry name" value="pheS"/>
    <property type="match status" value="1"/>
</dbReference>
<evidence type="ECO:0000259" key="12">
    <source>
        <dbReference type="PROSITE" id="PS50862"/>
    </source>
</evidence>
<dbReference type="PANTHER" id="PTHR11538">
    <property type="entry name" value="PHENYLALANYL-TRNA SYNTHETASE"/>
    <property type="match status" value="1"/>
</dbReference>
<dbReference type="CDD" id="cd00496">
    <property type="entry name" value="PheRS_alpha_core"/>
    <property type="match status" value="1"/>
</dbReference>
<keyword evidence="6 11" id="KW-0547">Nucleotide-binding</keyword>
<dbReference type="PROSITE" id="PS50862">
    <property type="entry name" value="AA_TRNA_LIGASE_II"/>
    <property type="match status" value="1"/>
</dbReference>
<evidence type="ECO:0000256" key="1">
    <source>
        <dbReference type="ARBA" id="ARBA00004496"/>
    </source>
</evidence>
<keyword evidence="7 11" id="KW-0067">ATP-binding</keyword>
<keyword evidence="9 11" id="KW-0648">Protein biosynthesis</keyword>
<dbReference type="Pfam" id="PF01409">
    <property type="entry name" value="tRNA-synt_2d"/>
    <property type="match status" value="1"/>
</dbReference>
<dbReference type="EMBL" id="DTMZ01000167">
    <property type="protein sequence ID" value="HGD13753.1"/>
    <property type="molecule type" value="Genomic_DNA"/>
</dbReference>
<comment type="subcellular location">
    <subcellularLocation>
        <location evidence="1 11">Cytoplasm</location>
    </subcellularLocation>
</comment>
<comment type="cofactor">
    <cofactor evidence="11">
        <name>Mg(2+)</name>
        <dbReference type="ChEBI" id="CHEBI:18420"/>
    </cofactor>
    <text evidence="11">Binds 2 magnesium ions per tetramer.</text>
</comment>
<keyword evidence="10 11" id="KW-0030">Aminoacyl-tRNA synthetase</keyword>
<dbReference type="Gene3D" id="3.30.930.10">
    <property type="entry name" value="Bira Bifunctional Protein, Domain 2"/>
    <property type="match status" value="1"/>
</dbReference>
<gene>
    <name evidence="11" type="primary">pheS</name>
    <name evidence="13" type="ORF">ENX16_06740</name>
</gene>
<comment type="catalytic activity">
    <reaction evidence="11">
        <text>tRNA(Phe) + L-phenylalanine + ATP = L-phenylalanyl-tRNA(Phe) + AMP + diphosphate + H(+)</text>
        <dbReference type="Rhea" id="RHEA:19413"/>
        <dbReference type="Rhea" id="RHEA-COMP:9668"/>
        <dbReference type="Rhea" id="RHEA-COMP:9699"/>
        <dbReference type="ChEBI" id="CHEBI:15378"/>
        <dbReference type="ChEBI" id="CHEBI:30616"/>
        <dbReference type="ChEBI" id="CHEBI:33019"/>
        <dbReference type="ChEBI" id="CHEBI:58095"/>
        <dbReference type="ChEBI" id="CHEBI:78442"/>
        <dbReference type="ChEBI" id="CHEBI:78531"/>
        <dbReference type="ChEBI" id="CHEBI:456215"/>
        <dbReference type="EC" id="6.1.1.20"/>
    </reaction>
</comment>
<keyword evidence="5 11" id="KW-0479">Metal-binding</keyword>
<dbReference type="GO" id="GO:0005737">
    <property type="term" value="C:cytoplasm"/>
    <property type="evidence" value="ECO:0007669"/>
    <property type="project" value="UniProtKB-SubCell"/>
</dbReference>
<evidence type="ECO:0000256" key="8">
    <source>
        <dbReference type="ARBA" id="ARBA00022842"/>
    </source>
</evidence>
<dbReference type="GO" id="GO:0005524">
    <property type="term" value="F:ATP binding"/>
    <property type="evidence" value="ECO:0007669"/>
    <property type="project" value="UniProtKB-UniRule"/>
</dbReference>
<dbReference type="SUPFAM" id="SSF55681">
    <property type="entry name" value="Class II aaRS and biotin synthetases"/>
    <property type="match status" value="1"/>
</dbReference>
<dbReference type="GO" id="GO:0004826">
    <property type="term" value="F:phenylalanine-tRNA ligase activity"/>
    <property type="evidence" value="ECO:0007669"/>
    <property type="project" value="UniProtKB-UniRule"/>
</dbReference>
<feature type="binding site" evidence="11">
    <location>
        <position position="353"/>
    </location>
    <ligand>
        <name>L-phenylalanine</name>
        <dbReference type="ChEBI" id="CHEBI:58095"/>
    </ligand>
</feature>
<keyword evidence="4 11" id="KW-0436">Ligase</keyword>
<keyword evidence="8 11" id="KW-0460">Magnesium</keyword>
<dbReference type="InterPro" id="IPR004529">
    <property type="entry name" value="Phe-tRNA-synth_IIc_asu"/>
</dbReference>
<feature type="binding site" evidence="11">
    <location>
        <position position="432"/>
    </location>
    <ligand>
        <name>L-phenylalanine</name>
        <dbReference type="ChEBI" id="CHEBI:58095"/>
    </ligand>
</feature>
<dbReference type="InterPro" id="IPR022917">
    <property type="entry name" value="Phe_tRNA_ligase_alpha_bac/arc"/>
</dbReference>
<proteinExistence type="inferred from homology"/>
<comment type="subunit">
    <text evidence="11">Tetramer of two alpha and two beta subunits.</text>
</comment>
<dbReference type="AlphaFoldDB" id="A0A7V3PUU3"/>
<reference evidence="13" key="1">
    <citation type="journal article" date="2020" name="mSystems">
        <title>Genome- and Community-Level Interaction Insights into Carbon Utilization and Element Cycling Functions of Hydrothermarchaeota in Hydrothermal Sediment.</title>
        <authorList>
            <person name="Zhou Z."/>
            <person name="Liu Y."/>
            <person name="Xu W."/>
            <person name="Pan J."/>
            <person name="Luo Z.H."/>
            <person name="Li M."/>
        </authorList>
    </citation>
    <scope>NUCLEOTIDE SEQUENCE [LARGE SCALE GENOMIC DNA]</scope>
    <source>
        <strain evidence="13">SpSt-914</strain>
    </source>
</reference>
<dbReference type="EC" id="6.1.1.20" evidence="11"/>
<organism evidence="13">
    <name type="scientific">candidate division WOR-3 bacterium</name>
    <dbReference type="NCBI Taxonomy" id="2052148"/>
    <lineage>
        <taxon>Bacteria</taxon>
        <taxon>Bacteria division WOR-3</taxon>
    </lineage>
</organism>
<dbReference type="GO" id="GO:0000049">
    <property type="term" value="F:tRNA binding"/>
    <property type="evidence" value="ECO:0007669"/>
    <property type="project" value="InterPro"/>
</dbReference>
<evidence type="ECO:0000256" key="10">
    <source>
        <dbReference type="ARBA" id="ARBA00023146"/>
    </source>
</evidence>
<accession>A0A7V3PUU3</accession>
<comment type="similarity">
    <text evidence="2 11">Belongs to the class-II aminoacyl-tRNA synthetase family. Phe-tRNA synthetase alpha subunit type 2 subfamily.</text>
</comment>
<evidence type="ECO:0000256" key="5">
    <source>
        <dbReference type="ARBA" id="ARBA00022723"/>
    </source>
</evidence>
<evidence type="ECO:0000256" key="4">
    <source>
        <dbReference type="ARBA" id="ARBA00022598"/>
    </source>
</evidence>
<name>A0A7V3PUU3_UNCW3</name>
<evidence type="ECO:0000256" key="7">
    <source>
        <dbReference type="ARBA" id="ARBA00022840"/>
    </source>
</evidence>
<evidence type="ECO:0000256" key="3">
    <source>
        <dbReference type="ARBA" id="ARBA00022490"/>
    </source>
</evidence>
<dbReference type="FunFam" id="3.30.930.10:FF:000095">
    <property type="entry name" value="Phenylalanine--tRNA ligase alpha subunit"/>
    <property type="match status" value="1"/>
</dbReference>
<sequence>MNIEERILKALVSATNNCASVSELVTQLQVDQSLVMAAGVKLKDAGLVKLLEQEYDELSRGREWDEKLPERRALERLNSVLFSEDSVEIARLPELIEKPDVRAEVKWLTRRGWFVRERARLVITEQGKKALRGALEPDELINQELKGRERISVPELQSRLHGIPVEAAVELLRGRDELVRIRHRVVRSIQLTEQGKAEAERLEKAGTQVQSEITQLTPELLASGRWREVKFRKYDVTLPARVIYPGKEHPLQRVISEVRRAFLEMGFEETSSPVVETAFWDFDALFQPQDHPAREMQDTFYLKVPAKGSLPDPELVKRVAAVHENGGDTGSRGWLYRWNPNEAERLLLRTHTTAATIRALAQNPNPPRKVFCIGKVFRRENMDATHLPEFIQIDGIIVDEAASLVTLFGTLSEFYRKMGAREVRFRPSYFPYTEPSVEVFCNLGTLGWVEMGGAGVFRPEVTLPLGCPTRVLAWGLGLERLAMLRFGVNDIRKLYWADINWLREAKLCR</sequence>
<dbReference type="NCBIfam" id="NF003210">
    <property type="entry name" value="PRK04172.1"/>
    <property type="match status" value="1"/>
</dbReference>
<evidence type="ECO:0000256" key="2">
    <source>
        <dbReference type="ARBA" id="ARBA00006703"/>
    </source>
</evidence>
<evidence type="ECO:0000256" key="6">
    <source>
        <dbReference type="ARBA" id="ARBA00022741"/>
    </source>
</evidence>
<dbReference type="InterPro" id="IPR045864">
    <property type="entry name" value="aa-tRNA-synth_II/BPL/LPL"/>
</dbReference>
<dbReference type="GO" id="GO:0000287">
    <property type="term" value="F:magnesium ion binding"/>
    <property type="evidence" value="ECO:0007669"/>
    <property type="project" value="UniProtKB-UniRule"/>
</dbReference>
<dbReference type="PANTHER" id="PTHR11538:SF40">
    <property type="entry name" value="PHENYLALANINE--TRNA LIGASE ALPHA SUBUNIT"/>
    <property type="match status" value="1"/>
</dbReference>
<keyword evidence="3 11" id="KW-0963">Cytoplasm</keyword>
<evidence type="ECO:0000256" key="11">
    <source>
        <dbReference type="HAMAP-Rule" id="MF_00282"/>
    </source>
</evidence>
<evidence type="ECO:0000256" key="9">
    <source>
        <dbReference type="ARBA" id="ARBA00022917"/>
    </source>
</evidence>
<feature type="binding site" evidence="11">
    <location>
        <begin position="392"/>
        <end position="394"/>
    </location>
    <ligand>
        <name>L-phenylalanine</name>
        <dbReference type="ChEBI" id="CHEBI:58095"/>
    </ligand>
</feature>
<dbReference type="InterPro" id="IPR006195">
    <property type="entry name" value="aa-tRNA-synth_II"/>
</dbReference>
<dbReference type="InterPro" id="IPR002319">
    <property type="entry name" value="Phenylalanyl-tRNA_Synthase"/>
</dbReference>
<feature type="binding site" evidence="11">
    <location>
        <position position="434"/>
    </location>
    <ligand>
        <name>Mg(2+)</name>
        <dbReference type="ChEBI" id="CHEBI:18420"/>
        <note>ligand shared with heterodimeric partner</note>
    </ligand>
</feature>
<dbReference type="GO" id="GO:0006432">
    <property type="term" value="P:phenylalanyl-tRNA aminoacylation"/>
    <property type="evidence" value="ECO:0007669"/>
    <property type="project" value="UniProtKB-UniRule"/>
</dbReference>
<feature type="domain" description="Aminoacyl-transfer RNA synthetases class-II family profile" evidence="12">
    <location>
        <begin position="252"/>
        <end position="504"/>
    </location>
</feature>
<comment type="caution">
    <text evidence="13">The sequence shown here is derived from an EMBL/GenBank/DDBJ whole genome shotgun (WGS) entry which is preliminary data.</text>
</comment>
<dbReference type="HAMAP" id="MF_00282">
    <property type="entry name" value="Phe_tRNA_synth_alpha2"/>
    <property type="match status" value="1"/>
</dbReference>